<evidence type="ECO:0000256" key="15">
    <source>
        <dbReference type="SAM" id="Phobius"/>
    </source>
</evidence>
<keyword evidence="19" id="KW-1185">Reference proteome</keyword>
<proteinExistence type="inferred from homology"/>
<sequence length="503" mass="56572">MEKTLLWILALYCLKCVFPQSSLPKRQCVFQVSHKNSGGYLSAGNVSGSLQLCENTRCCIAIYRMINDQPQVDTLACGKVETFCPDATCKVQLRLKNRFIRCVCGTDLCNGNFTWTPDSEQHPLTDSISAADILKIVVLVMFPILVFALAAKWIYFYKKKAKAISQDREKNLQSVDPDDNILQPCSCQPKTPASYITNIELQQVVGQGHFATVFKGNYKDAAVAVKVYPAGWKDKFTTEKDIYELPLMRHAGIVHFLGAGRNPSDRSWFVVLEFAEHGSLHSFLCENPLSWMQAQDMCLSLSQGLSYLHSDLHSSGVHKPAVAHRDLSSFNVLVRTDGTCALCDFGCSTVLRSCSRPWVMKQTKNTMGYAQLGTHYYMSPEILEGSVNLNNSSFLLQADIYALSLILWEIWMRCSDLFQGGAVPQHLLPYELELEANVTLERLFLYVCEMDRRPSIPESWELLPQGSAMKQLLTECWDRDTDARLTAHCVVDRLVSLQADLSL</sequence>
<evidence type="ECO:0000259" key="17">
    <source>
        <dbReference type="PROSITE" id="PS50011"/>
    </source>
</evidence>
<dbReference type="AlphaFoldDB" id="A0A3B3C1S6"/>
<evidence type="ECO:0000256" key="4">
    <source>
        <dbReference type="ARBA" id="ARBA00022527"/>
    </source>
</evidence>
<dbReference type="PANTHER" id="PTHR23255:SF49">
    <property type="entry name" value="ANTI-MUELLERIAN HORMONE TYPE-2 RECEPTOR"/>
    <property type="match status" value="1"/>
</dbReference>
<feature type="signal peptide" evidence="16">
    <location>
        <begin position="1"/>
        <end position="19"/>
    </location>
</feature>
<dbReference type="GeneID" id="112158619"/>
<evidence type="ECO:0000256" key="13">
    <source>
        <dbReference type="ARBA" id="ARBA00023170"/>
    </source>
</evidence>
<dbReference type="InterPro" id="IPR017441">
    <property type="entry name" value="Protein_kinase_ATP_BS"/>
</dbReference>
<organism evidence="18 19">
    <name type="scientific">Oryzias melastigma</name>
    <name type="common">Marine medaka</name>
    <dbReference type="NCBI Taxonomy" id="30732"/>
    <lineage>
        <taxon>Eukaryota</taxon>
        <taxon>Metazoa</taxon>
        <taxon>Chordata</taxon>
        <taxon>Craniata</taxon>
        <taxon>Vertebrata</taxon>
        <taxon>Euteleostomi</taxon>
        <taxon>Actinopterygii</taxon>
        <taxon>Neopterygii</taxon>
        <taxon>Teleostei</taxon>
        <taxon>Neoteleostei</taxon>
        <taxon>Acanthomorphata</taxon>
        <taxon>Ovalentaria</taxon>
        <taxon>Atherinomorphae</taxon>
        <taxon>Beloniformes</taxon>
        <taxon>Adrianichthyidae</taxon>
        <taxon>Oryziinae</taxon>
        <taxon>Oryzias</taxon>
    </lineage>
</organism>
<dbReference type="Gene3D" id="1.10.510.10">
    <property type="entry name" value="Transferase(Phosphotransferase) domain 1"/>
    <property type="match status" value="1"/>
</dbReference>
<reference evidence="18" key="1">
    <citation type="submission" date="2025-08" db="UniProtKB">
        <authorList>
            <consortium name="Ensembl"/>
        </authorList>
    </citation>
    <scope>IDENTIFICATION</scope>
</reference>
<dbReference type="GO" id="GO:0005524">
    <property type="term" value="F:ATP binding"/>
    <property type="evidence" value="ECO:0007669"/>
    <property type="project" value="UniProtKB-UniRule"/>
</dbReference>
<keyword evidence="8 14" id="KW-0547">Nucleotide-binding</keyword>
<accession>A0A3B3C1S6</accession>
<dbReference type="GO" id="GO:0030509">
    <property type="term" value="P:BMP signaling pathway"/>
    <property type="evidence" value="ECO:0007669"/>
    <property type="project" value="TreeGrafter"/>
</dbReference>
<dbReference type="GeneTree" id="ENSGT00940000160885"/>
<comment type="similarity">
    <text evidence="2">Belongs to the protein kinase superfamily. TKL Ser/Thr protein kinase family. TGFB receptor subfamily.</text>
</comment>
<evidence type="ECO:0000256" key="12">
    <source>
        <dbReference type="ARBA" id="ARBA00023136"/>
    </source>
</evidence>
<evidence type="ECO:0000256" key="10">
    <source>
        <dbReference type="ARBA" id="ARBA00022840"/>
    </source>
</evidence>
<dbReference type="Pfam" id="PF00069">
    <property type="entry name" value="Pkinase"/>
    <property type="match status" value="1"/>
</dbReference>
<dbReference type="InterPro" id="IPR045860">
    <property type="entry name" value="Snake_toxin-like_sf"/>
</dbReference>
<feature type="domain" description="Protein kinase" evidence="17">
    <location>
        <begin position="199"/>
        <end position="497"/>
    </location>
</feature>
<dbReference type="PANTHER" id="PTHR23255">
    <property type="entry name" value="TRANSFORMING GROWTH FACTOR-BETA RECEPTOR TYPE I AND II"/>
    <property type="match status" value="1"/>
</dbReference>
<dbReference type="Gene3D" id="3.30.200.20">
    <property type="entry name" value="Phosphorylase Kinase, domain 1"/>
    <property type="match status" value="1"/>
</dbReference>
<protein>
    <recommendedName>
        <fullName evidence="3">receptor protein serine/threonine kinase</fullName>
        <ecNumber evidence="3">2.7.11.30</ecNumber>
    </recommendedName>
</protein>
<feature type="chain" id="PRO_5017438302" description="receptor protein serine/threonine kinase" evidence="16">
    <location>
        <begin position="20"/>
        <end position="503"/>
    </location>
</feature>
<dbReference type="Proteomes" id="UP000261560">
    <property type="component" value="Unplaced"/>
</dbReference>
<evidence type="ECO:0000256" key="16">
    <source>
        <dbReference type="SAM" id="SignalP"/>
    </source>
</evidence>
<evidence type="ECO:0000256" key="5">
    <source>
        <dbReference type="ARBA" id="ARBA00022679"/>
    </source>
</evidence>
<dbReference type="GO" id="GO:0005886">
    <property type="term" value="C:plasma membrane"/>
    <property type="evidence" value="ECO:0007669"/>
    <property type="project" value="TreeGrafter"/>
</dbReference>
<keyword evidence="6 15" id="KW-0812">Transmembrane</keyword>
<dbReference type="RefSeq" id="XP_024147820.1">
    <property type="nucleotide sequence ID" value="XM_024292052.2"/>
</dbReference>
<reference evidence="18" key="2">
    <citation type="submission" date="2025-09" db="UniProtKB">
        <authorList>
            <consortium name="Ensembl"/>
        </authorList>
    </citation>
    <scope>IDENTIFICATION</scope>
</reference>
<dbReference type="InterPro" id="IPR000333">
    <property type="entry name" value="TGFB_receptor"/>
</dbReference>
<dbReference type="GO" id="GO:0005024">
    <property type="term" value="F:transforming growth factor beta receptor activity"/>
    <property type="evidence" value="ECO:0007669"/>
    <property type="project" value="TreeGrafter"/>
</dbReference>
<evidence type="ECO:0000256" key="1">
    <source>
        <dbReference type="ARBA" id="ARBA00004479"/>
    </source>
</evidence>
<dbReference type="PaxDb" id="30732-ENSOMEP00000011901"/>
<dbReference type="CDD" id="cd14054">
    <property type="entry name" value="STKc_BMPR2_AMHR2"/>
    <property type="match status" value="1"/>
</dbReference>
<keyword evidence="10 14" id="KW-0067">ATP-binding</keyword>
<keyword evidence="7 16" id="KW-0732">Signal</keyword>
<keyword evidence="13" id="KW-0675">Receptor</keyword>
<evidence type="ECO:0000313" key="18">
    <source>
        <dbReference type="Ensembl" id="ENSOMEP00000011901.1"/>
    </source>
</evidence>
<keyword evidence="4" id="KW-0723">Serine/threonine-protein kinase</keyword>
<feature type="transmembrane region" description="Helical" evidence="15">
    <location>
        <begin position="133"/>
        <end position="155"/>
    </location>
</feature>
<comment type="subcellular location">
    <subcellularLocation>
        <location evidence="1">Membrane</location>
        <topology evidence="1">Single-pass type I membrane protein</topology>
    </subcellularLocation>
</comment>
<dbReference type="Gene3D" id="2.10.60.10">
    <property type="entry name" value="CD59"/>
    <property type="match status" value="1"/>
</dbReference>
<keyword evidence="9" id="KW-0418">Kinase</keyword>
<name>A0A3B3C1S6_ORYME</name>
<dbReference type="EC" id="2.7.11.30" evidence="3"/>
<feature type="binding site" evidence="14">
    <location>
        <position position="226"/>
    </location>
    <ligand>
        <name>ATP</name>
        <dbReference type="ChEBI" id="CHEBI:30616"/>
    </ligand>
</feature>
<keyword evidence="12 15" id="KW-0472">Membrane</keyword>
<dbReference type="KEGG" id="oml:112158619"/>
<dbReference type="InterPro" id="IPR011009">
    <property type="entry name" value="Kinase-like_dom_sf"/>
</dbReference>
<dbReference type="Ensembl" id="ENSOMET00000019143.1">
    <property type="protein sequence ID" value="ENSOMEP00000011901.1"/>
    <property type="gene ID" value="ENSOMEG00000013232.1"/>
</dbReference>
<evidence type="ECO:0000256" key="7">
    <source>
        <dbReference type="ARBA" id="ARBA00022729"/>
    </source>
</evidence>
<keyword evidence="11 15" id="KW-1133">Transmembrane helix</keyword>
<evidence type="ECO:0000256" key="8">
    <source>
        <dbReference type="ARBA" id="ARBA00022741"/>
    </source>
</evidence>
<evidence type="ECO:0000256" key="14">
    <source>
        <dbReference type="PROSITE-ProRule" id="PRU10141"/>
    </source>
</evidence>
<keyword evidence="5" id="KW-0808">Transferase</keyword>
<evidence type="ECO:0000256" key="2">
    <source>
        <dbReference type="ARBA" id="ARBA00009605"/>
    </source>
</evidence>
<dbReference type="PROSITE" id="PS50011">
    <property type="entry name" value="PROTEIN_KINASE_DOM"/>
    <property type="match status" value="1"/>
</dbReference>
<dbReference type="PROSITE" id="PS00107">
    <property type="entry name" value="PROTEIN_KINASE_ATP"/>
    <property type="match status" value="1"/>
</dbReference>
<dbReference type="CDD" id="cd23616">
    <property type="entry name" value="TFP_LU_ECD_AMHR2"/>
    <property type="match status" value="1"/>
</dbReference>
<evidence type="ECO:0000256" key="6">
    <source>
        <dbReference type="ARBA" id="ARBA00022692"/>
    </source>
</evidence>
<evidence type="ECO:0000313" key="19">
    <source>
        <dbReference type="Proteomes" id="UP000261560"/>
    </source>
</evidence>
<dbReference type="STRING" id="30732.ENSOMEP00000011901"/>
<evidence type="ECO:0000256" key="3">
    <source>
        <dbReference type="ARBA" id="ARBA00012401"/>
    </source>
</evidence>
<dbReference type="InterPro" id="IPR000719">
    <property type="entry name" value="Prot_kinase_dom"/>
</dbReference>
<evidence type="ECO:0000256" key="11">
    <source>
        <dbReference type="ARBA" id="ARBA00022989"/>
    </source>
</evidence>
<dbReference type="SUPFAM" id="SSF56112">
    <property type="entry name" value="Protein kinase-like (PK-like)"/>
    <property type="match status" value="1"/>
</dbReference>
<dbReference type="GO" id="GO:0043235">
    <property type="term" value="C:receptor complex"/>
    <property type="evidence" value="ECO:0007669"/>
    <property type="project" value="TreeGrafter"/>
</dbReference>
<evidence type="ECO:0000256" key="9">
    <source>
        <dbReference type="ARBA" id="ARBA00022777"/>
    </source>
</evidence>